<comment type="caution">
    <text evidence="1">The sequence shown here is derived from an EMBL/GenBank/DDBJ whole genome shotgun (WGS) entry which is preliminary data.</text>
</comment>
<keyword evidence="2" id="KW-1185">Reference proteome</keyword>
<dbReference type="PANTHER" id="PTHR46579:SF1">
    <property type="entry name" value="F5_8 TYPE C DOMAIN-CONTAINING PROTEIN"/>
    <property type="match status" value="1"/>
</dbReference>
<evidence type="ECO:0000313" key="2">
    <source>
        <dbReference type="Proteomes" id="UP000786811"/>
    </source>
</evidence>
<evidence type="ECO:0000313" key="1">
    <source>
        <dbReference type="EMBL" id="CAG5082996.1"/>
    </source>
</evidence>
<dbReference type="AlphaFoldDB" id="A0A8J2H7Y8"/>
<name>A0A8J2H7Y8_COTCN</name>
<dbReference type="OrthoDB" id="7700939at2759"/>
<sequence length="489" mass="56632">MLLSTIWVGKGHPDMNLLLDPVITELNELYETGITWSSDGVNSNTSKFAVLICSSDSVACPMILNMKQFNGEYGCTFCYASGRRLAKKMVYPFERIIEHRNNDDLISQGLRAFKSQAPYLGVKGPTNLTLLPLFDCIDGMVVEPLLNVFLGVTRQYALLLFAEDPKAPYYIEKPCHLRRINQRLIRLKPPNRISRRPRSIYSIKQWKASEWRNWLLYYCLPCLENILKPKYMKHLAKLCQAIYIYNSDSISFSQLQEAQTLLQDFVSDFEVLFGIENMSFNVHLLHHIPTTVENWGPLWCYNASVFESWNNKILSEITSPNGREIQIASRFMTKKYIENVCYDDTVNTITQTFVKNIFERRKVFDDTDRNHNFKGLGAKKRRKIKKWEYNALKKFGYKIKILTKFKKALINKIDFRSIQQVKSHSHSKLSVFRKKNSIILVFSTKILGSVSFEVLLNLNIMMKSFVVSSLKNLNAFEQCITLATFSTST</sequence>
<gene>
    <name evidence="1" type="ORF">HICCMSTLAB_LOCUS3703</name>
</gene>
<dbReference type="PANTHER" id="PTHR46579">
    <property type="entry name" value="F5/8 TYPE C DOMAIN-CONTAINING PROTEIN-RELATED"/>
    <property type="match status" value="1"/>
</dbReference>
<accession>A0A8J2H7Y8</accession>
<dbReference type="Proteomes" id="UP000786811">
    <property type="component" value="Unassembled WGS sequence"/>
</dbReference>
<reference evidence="1" key="1">
    <citation type="submission" date="2021-04" db="EMBL/GenBank/DDBJ databases">
        <authorList>
            <person name="Chebbi M.A.C M."/>
        </authorList>
    </citation>
    <scope>NUCLEOTIDE SEQUENCE</scope>
</reference>
<organism evidence="1 2">
    <name type="scientific">Cotesia congregata</name>
    <name type="common">Parasitoid wasp</name>
    <name type="synonym">Apanteles congregatus</name>
    <dbReference type="NCBI Taxonomy" id="51543"/>
    <lineage>
        <taxon>Eukaryota</taxon>
        <taxon>Metazoa</taxon>
        <taxon>Ecdysozoa</taxon>
        <taxon>Arthropoda</taxon>
        <taxon>Hexapoda</taxon>
        <taxon>Insecta</taxon>
        <taxon>Pterygota</taxon>
        <taxon>Neoptera</taxon>
        <taxon>Endopterygota</taxon>
        <taxon>Hymenoptera</taxon>
        <taxon>Apocrita</taxon>
        <taxon>Ichneumonoidea</taxon>
        <taxon>Braconidae</taxon>
        <taxon>Microgastrinae</taxon>
        <taxon>Cotesia</taxon>
    </lineage>
</organism>
<protein>
    <submittedName>
        <fullName evidence="1">Uncharacterized protein</fullName>
    </submittedName>
</protein>
<dbReference type="EMBL" id="CAJNRD030001118">
    <property type="protein sequence ID" value="CAG5082996.1"/>
    <property type="molecule type" value="Genomic_DNA"/>
</dbReference>
<proteinExistence type="predicted"/>